<feature type="region of interest" description="Disordered" evidence="1">
    <location>
        <begin position="52"/>
        <end position="75"/>
    </location>
</feature>
<keyword evidence="3" id="KW-1185">Reference proteome</keyword>
<organism evidence="2 3">
    <name type="scientific">Modicella reniformis</name>
    <dbReference type="NCBI Taxonomy" id="1440133"/>
    <lineage>
        <taxon>Eukaryota</taxon>
        <taxon>Fungi</taxon>
        <taxon>Fungi incertae sedis</taxon>
        <taxon>Mucoromycota</taxon>
        <taxon>Mortierellomycotina</taxon>
        <taxon>Mortierellomycetes</taxon>
        <taxon>Mortierellales</taxon>
        <taxon>Mortierellaceae</taxon>
        <taxon>Modicella</taxon>
    </lineage>
</organism>
<dbReference type="Proteomes" id="UP000749646">
    <property type="component" value="Unassembled WGS sequence"/>
</dbReference>
<name>A0A9P6J3J9_9FUNG</name>
<comment type="caution">
    <text evidence="2">The sequence shown here is derived from an EMBL/GenBank/DDBJ whole genome shotgun (WGS) entry which is preliminary data.</text>
</comment>
<sequence length="128" mass="14199">MASRSVTYHKNLAQPPSCGYRSLERDGGTTRCPTAAAGKKWLLWGHLANGSYQSSSLSTREDYDRTEATSQDEASQEVVNQDVVQVIKNLLKRNPIKKLLVKKTGSKLVEVPFFQVFGTFQASFAQSD</sequence>
<gene>
    <name evidence="2" type="ORF">BGZ65_012715</name>
</gene>
<proteinExistence type="predicted"/>
<evidence type="ECO:0000313" key="3">
    <source>
        <dbReference type="Proteomes" id="UP000749646"/>
    </source>
</evidence>
<dbReference type="EMBL" id="JAAAHW010006476">
    <property type="protein sequence ID" value="KAF9960123.1"/>
    <property type="molecule type" value="Genomic_DNA"/>
</dbReference>
<accession>A0A9P6J3J9</accession>
<protein>
    <submittedName>
        <fullName evidence="2">Uncharacterized protein</fullName>
    </submittedName>
</protein>
<evidence type="ECO:0000256" key="1">
    <source>
        <dbReference type="SAM" id="MobiDB-lite"/>
    </source>
</evidence>
<dbReference type="AlphaFoldDB" id="A0A9P6J3J9"/>
<reference evidence="2" key="1">
    <citation type="journal article" date="2020" name="Fungal Divers.">
        <title>Resolving the Mortierellaceae phylogeny through synthesis of multi-gene phylogenetics and phylogenomics.</title>
        <authorList>
            <person name="Vandepol N."/>
            <person name="Liber J."/>
            <person name="Desiro A."/>
            <person name="Na H."/>
            <person name="Kennedy M."/>
            <person name="Barry K."/>
            <person name="Grigoriev I.V."/>
            <person name="Miller A.N."/>
            <person name="O'Donnell K."/>
            <person name="Stajich J.E."/>
            <person name="Bonito G."/>
        </authorList>
    </citation>
    <scope>NUCLEOTIDE SEQUENCE</scope>
    <source>
        <strain evidence="2">MES-2147</strain>
    </source>
</reference>
<evidence type="ECO:0000313" key="2">
    <source>
        <dbReference type="EMBL" id="KAF9960123.1"/>
    </source>
</evidence>